<evidence type="ECO:0000313" key="2">
    <source>
        <dbReference type="Proteomes" id="UP000516439"/>
    </source>
</evidence>
<sequence length="212" mass="25001">MMKELIILICWHQEGDKEKILAFEENRKSFEDYNPGIEIITVMNIMSEPRDAWLSTDLSVFNWYSNTENRAERYVIVEWDCWCDCDMKSYFSRVWDCELVVPSIKYPERDDWVWFKTVHQLPDKARPFAVGVTPFCGILISERAMSAISQEIFKEGYRGLNSELRLGTIATMLDLDPVVNPVYNRSIGWRFVSPFDLKYKGLHHPRKKITEN</sequence>
<gene>
    <name evidence="1" type="ORF">H9N25_10495</name>
</gene>
<evidence type="ECO:0008006" key="3">
    <source>
        <dbReference type="Google" id="ProtNLM"/>
    </source>
</evidence>
<dbReference type="EMBL" id="CP061171">
    <property type="protein sequence ID" value="QNR86774.1"/>
    <property type="molecule type" value="Genomic_DNA"/>
</dbReference>
<organism evidence="1 2">
    <name type="scientific">Pedobacter riviphilus</name>
    <dbReference type="NCBI Taxonomy" id="2766984"/>
    <lineage>
        <taxon>Bacteria</taxon>
        <taxon>Pseudomonadati</taxon>
        <taxon>Bacteroidota</taxon>
        <taxon>Sphingobacteriia</taxon>
        <taxon>Sphingobacteriales</taxon>
        <taxon>Sphingobacteriaceae</taxon>
        <taxon>Pedobacter</taxon>
    </lineage>
</organism>
<proteinExistence type="predicted"/>
<protein>
    <recommendedName>
        <fullName evidence="3">DUF707 domain-containing protein</fullName>
    </recommendedName>
</protein>
<keyword evidence="2" id="KW-1185">Reference proteome</keyword>
<name>A0ABX6TMM2_9SPHI</name>
<accession>A0ABX6TMM2</accession>
<reference evidence="1 2" key="1">
    <citation type="submission" date="2020-09" db="EMBL/GenBank/DDBJ databases">
        <title>Pedobacter sp. SW-16 isolated from soil near Yeocheon.</title>
        <authorList>
            <person name="Im H.S."/>
            <person name="Joung Y."/>
            <person name="Lee S.-S."/>
        </authorList>
    </citation>
    <scope>NUCLEOTIDE SEQUENCE [LARGE SCALE GENOMIC DNA]</scope>
    <source>
        <strain evidence="1 2">SW-16</strain>
    </source>
</reference>
<evidence type="ECO:0000313" key="1">
    <source>
        <dbReference type="EMBL" id="QNR86774.1"/>
    </source>
</evidence>
<dbReference type="Proteomes" id="UP000516439">
    <property type="component" value="Chromosome"/>
</dbReference>
<dbReference type="RefSeq" id="WP_190328852.1">
    <property type="nucleotide sequence ID" value="NZ_CP061171.1"/>
</dbReference>